<dbReference type="SUPFAM" id="SSF52540">
    <property type="entry name" value="P-loop containing nucleoside triphosphate hydrolases"/>
    <property type="match status" value="1"/>
</dbReference>
<dbReference type="PROSITE" id="PS50043">
    <property type="entry name" value="HTH_LUXR_2"/>
    <property type="match status" value="1"/>
</dbReference>
<dbReference type="GO" id="GO:0003677">
    <property type="term" value="F:DNA binding"/>
    <property type="evidence" value="ECO:0007669"/>
    <property type="project" value="UniProtKB-KW"/>
</dbReference>
<evidence type="ECO:0000259" key="3">
    <source>
        <dbReference type="PROSITE" id="PS50043"/>
    </source>
</evidence>
<reference evidence="4 5" key="1">
    <citation type="submission" date="2020-08" db="EMBL/GenBank/DDBJ databases">
        <title>Sequencing the genomes of 1000 actinobacteria strains.</title>
        <authorList>
            <person name="Klenk H.-P."/>
        </authorList>
    </citation>
    <scope>NUCLEOTIDE SEQUENCE [LARGE SCALE GENOMIC DNA]</scope>
    <source>
        <strain evidence="4 5">DSM 43851</strain>
    </source>
</reference>
<keyword evidence="2" id="KW-0067">ATP-binding</keyword>
<name>A0A7W9KM80_9PSEU</name>
<gene>
    <name evidence="4" type="ORF">BJ998_005605</name>
</gene>
<keyword evidence="4" id="KW-0238">DNA-binding</keyword>
<dbReference type="RefSeq" id="WP_184866340.1">
    <property type="nucleotide sequence ID" value="NZ_JACHIR010000001.1"/>
</dbReference>
<evidence type="ECO:0000256" key="1">
    <source>
        <dbReference type="ARBA" id="ARBA00022741"/>
    </source>
</evidence>
<keyword evidence="5" id="KW-1185">Reference proteome</keyword>
<dbReference type="PROSITE" id="PS00622">
    <property type="entry name" value="HTH_LUXR_1"/>
    <property type="match status" value="1"/>
</dbReference>
<organism evidence="4 5">
    <name type="scientific">Kutzneria kofuensis</name>
    <dbReference type="NCBI Taxonomy" id="103725"/>
    <lineage>
        <taxon>Bacteria</taxon>
        <taxon>Bacillati</taxon>
        <taxon>Actinomycetota</taxon>
        <taxon>Actinomycetes</taxon>
        <taxon>Pseudonocardiales</taxon>
        <taxon>Pseudonocardiaceae</taxon>
        <taxon>Kutzneria</taxon>
    </lineage>
</organism>
<dbReference type="PANTHER" id="PTHR16305">
    <property type="entry name" value="TESTICULAR SOLUBLE ADENYLYL CYCLASE"/>
    <property type="match status" value="1"/>
</dbReference>
<protein>
    <submittedName>
        <fullName evidence="4">DNA-binding CsgD family transcriptional regulator</fullName>
    </submittedName>
</protein>
<dbReference type="Pfam" id="PF00196">
    <property type="entry name" value="GerE"/>
    <property type="match status" value="1"/>
</dbReference>
<dbReference type="Pfam" id="PF13191">
    <property type="entry name" value="AAA_16"/>
    <property type="match status" value="1"/>
</dbReference>
<dbReference type="InterPro" id="IPR011990">
    <property type="entry name" value="TPR-like_helical_dom_sf"/>
</dbReference>
<feature type="domain" description="HTH luxR-type" evidence="3">
    <location>
        <begin position="906"/>
        <end position="971"/>
    </location>
</feature>
<dbReference type="AlphaFoldDB" id="A0A7W9KM80"/>
<dbReference type="GO" id="GO:0005524">
    <property type="term" value="F:ATP binding"/>
    <property type="evidence" value="ECO:0007669"/>
    <property type="project" value="UniProtKB-KW"/>
</dbReference>
<comment type="caution">
    <text evidence="4">The sequence shown here is derived from an EMBL/GenBank/DDBJ whole genome shotgun (WGS) entry which is preliminary data.</text>
</comment>
<proteinExistence type="predicted"/>
<dbReference type="CDD" id="cd06170">
    <property type="entry name" value="LuxR_C_like"/>
    <property type="match status" value="1"/>
</dbReference>
<evidence type="ECO:0000313" key="4">
    <source>
        <dbReference type="EMBL" id="MBB5894409.1"/>
    </source>
</evidence>
<dbReference type="SUPFAM" id="SSF46894">
    <property type="entry name" value="C-terminal effector domain of the bipartite response regulators"/>
    <property type="match status" value="1"/>
</dbReference>
<dbReference type="Proteomes" id="UP000585638">
    <property type="component" value="Unassembled WGS sequence"/>
</dbReference>
<dbReference type="PANTHER" id="PTHR16305:SF35">
    <property type="entry name" value="TRANSCRIPTIONAL ACTIVATOR DOMAIN"/>
    <property type="match status" value="1"/>
</dbReference>
<dbReference type="GO" id="GO:0006355">
    <property type="term" value="P:regulation of DNA-templated transcription"/>
    <property type="evidence" value="ECO:0007669"/>
    <property type="project" value="InterPro"/>
</dbReference>
<evidence type="ECO:0000256" key="2">
    <source>
        <dbReference type="ARBA" id="ARBA00022840"/>
    </source>
</evidence>
<dbReference type="InterPro" id="IPR027417">
    <property type="entry name" value="P-loop_NTPase"/>
</dbReference>
<dbReference type="SUPFAM" id="SSF48452">
    <property type="entry name" value="TPR-like"/>
    <property type="match status" value="1"/>
</dbReference>
<dbReference type="SMART" id="SM00421">
    <property type="entry name" value="HTH_LUXR"/>
    <property type="match status" value="1"/>
</dbReference>
<dbReference type="InterPro" id="IPR016032">
    <property type="entry name" value="Sig_transdc_resp-reg_C-effctor"/>
</dbReference>
<dbReference type="GO" id="GO:0004016">
    <property type="term" value="F:adenylate cyclase activity"/>
    <property type="evidence" value="ECO:0007669"/>
    <property type="project" value="TreeGrafter"/>
</dbReference>
<dbReference type="PRINTS" id="PR00038">
    <property type="entry name" value="HTHLUXR"/>
</dbReference>
<dbReference type="GO" id="GO:0005737">
    <property type="term" value="C:cytoplasm"/>
    <property type="evidence" value="ECO:0007669"/>
    <property type="project" value="TreeGrafter"/>
</dbReference>
<dbReference type="EMBL" id="JACHIR010000001">
    <property type="protein sequence ID" value="MBB5894409.1"/>
    <property type="molecule type" value="Genomic_DNA"/>
</dbReference>
<accession>A0A7W9KM80</accession>
<dbReference type="InterPro" id="IPR000792">
    <property type="entry name" value="Tscrpt_reg_LuxR_C"/>
</dbReference>
<dbReference type="Gene3D" id="1.25.40.10">
    <property type="entry name" value="Tetratricopeptide repeat domain"/>
    <property type="match status" value="1"/>
</dbReference>
<dbReference type="InterPro" id="IPR036388">
    <property type="entry name" value="WH-like_DNA-bd_sf"/>
</dbReference>
<dbReference type="Gene3D" id="1.10.10.10">
    <property type="entry name" value="Winged helix-like DNA-binding domain superfamily/Winged helix DNA-binding domain"/>
    <property type="match status" value="1"/>
</dbReference>
<dbReference type="InterPro" id="IPR041664">
    <property type="entry name" value="AAA_16"/>
</dbReference>
<sequence length="975" mass="104713">MPTVPRLGSGIPLVARSAEIGRLRAALARADEGQAGAVLVSGDAGVGKTRLLTDLAATAERDGALVLTGRCVGAGAGLPYLPFADVLAQLRGDHPDALHSRPALARLLPDLAVKPLSREDDAELGQLQLFDAVHSLLAELAAERTVLLTVEDVHWADSSSRNLLTFLLSRLSSQRLLVAVTYRADELHRRHPLRPVLAELVRLSAVERLDLTPFNADDAARFVKALADDDLTDAQVQRIAQRSEGNAFFAEELLASTADCGCDDPGVPTALADVLLARIERLSPQTQQVLRAASAGGRRVRYARLHGVADMAPPELEEALREAVQHNVLQTIDADDYAFRHALLREAIYTDLLPGERVRLHSAYANQLKAEQGIRGAAAKLAYHSMESHDLPQALAASVQAAREADEAGAPSEALHYTEQAMKIWAAVADPEAHAGVSEVKLTKMASIFAISAGELERGIAFARQAVRIAEGEAKIESLRRLSMALANLDGREHEAAEVIDEAWQLVHDQPESVTKAWVMAVRARMMRAVCRPLAREAADEAVRSAVQTGSRSAEADALITIAVMDEKDGLVDDACSRLIIARDRAIEAGALNVELRAWFNLGVNRYEQGLIGEAAKVFSEGLRRSEQNGLSWGPSGFQLRALLVVSRYVAGDWAGSAEAARLPGDPVANLGTAIVAASGLPTEVGSGRLDHAEQLLHRLRPEWRRDFQLPLFCTAAAVELHGWRGRPDLGLAAAQDGLDTLESIQPGLTGEIRLAALGVAAAADAARLARRRRDAESSALDAAQRFVELGEIAGKSRPRSGKLGPEGLAWQARLAAEVTRLDDGTGDPQAWRRVVDAFGYGHGYERALARWRLAAALLADDDKDEAAQQLRLAAETADRLGAAPLGAAVAELAKRGRIQLGDAVPRDTVDLLTPRERSVLALVAMGRTNREVGEELYISEKTVSVHLSRIMAKLGASRRAEAVAAAYDRGLLES</sequence>
<keyword evidence="1" id="KW-0547">Nucleotide-binding</keyword>
<evidence type="ECO:0000313" key="5">
    <source>
        <dbReference type="Proteomes" id="UP000585638"/>
    </source>
</evidence>